<dbReference type="Proteomes" id="UP001595916">
    <property type="component" value="Unassembled WGS sequence"/>
</dbReference>
<keyword evidence="2 6" id="KW-0479">Metal-binding</keyword>
<keyword evidence="10" id="KW-1185">Reference proteome</keyword>
<evidence type="ECO:0000256" key="5">
    <source>
        <dbReference type="ARBA" id="ARBA00023049"/>
    </source>
</evidence>
<evidence type="ECO:0000256" key="1">
    <source>
        <dbReference type="ARBA" id="ARBA00022670"/>
    </source>
</evidence>
<dbReference type="InterPro" id="IPR001567">
    <property type="entry name" value="Pept_M3A_M3B_dom"/>
</dbReference>
<dbReference type="InterPro" id="IPR004438">
    <property type="entry name" value="Peptidase_M3B"/>
</dbReference>
<comment type="caution">
    <text evidence="9">The sequence shown here is derived from an EMBL/GenBank/DDBJ whole genome shotgun (WGS) entry which is preliminary data.</text>
</comment>
<gene>
    <name evidence="9" type="primary">pepF</name>
    <name evidence="9" type="ORF">ACFO4R_07395</name>
</gene>
<dbReference type="RefSeq" id="WP_379788433.1">
    <property type="nucleotide sequence ID" value="NZ_JBHSHL010000025.1"/>
</dbReference>
<dbReference type="Pfam" id="PF01432">
    <property type="entry name" value="Peptidase_M3"/>
    <property type="match status" value="1"/>
</dbReference>
<dbReference type="Pfam" id="PF08439">
    <property type="entry name" value="Peptidase_M3_N"/>
    <property type="match status" value="1"/>
</dbReference>
<proteinExistence type="inferred from homology"/>
<evidence type="ECO:0000256" key="4">
    <source>
        <dbReference type="ARBA" id="ARBA00022833"/>
    </source>
</evidence>
<name>A0ABV9QL32_9FIRM</name>
<feature type="domain" description="Peptidase M3A/M3B catalytic" evidence="7">
    <location>
        <begin position="190"/>
        <end position="569"/>
    </location>
</feature>
<dbReference type="CDD" id="cd09608">
    <property type="entry name" value="M3B_PepF"/>
    <property type="match status" value="1"/>
</dbReference>
<evidence type="ECO:0000256" key="2">
    <source>
        <dbReference type="ARBA" id="ARBA00022723"/>
    </source>
</evidence>
<dbReference type="InterPro" id="IPR013647">
    <property type="entry name" value="OligopepF_N_dom"/>
</dbReference>
<comment type="cofactor">
    <cofactor evidence="6">
        <name>Zn(2+)</name>
        <dbReference type="ChEBI" id="CHEBI:29105"/>
    </cofactor>
    <text evidence="6">Binds 1 zinc ion.</text>
</comment>
<dbReference type="SUPFAM" id="SSF55486">
    <property type="entry name" value="Metalloproteases ('zincins'), catalytic domain"/>
    <property type="match status" value="1"/>
</dbReference>
<evidence type="ECO:0000256" key="6">
    <source>
        <dbReference type="RuleBase" id="RU368091"/>
    </source>
</evidence>
<keyword evidence="5 6" id="KW-0482">Metalloprotease</keyword>
<dbReference type="EC" id="3.4.24.-" evidence="6"/>
<evidence type="ECO:0000259" key="8">
    <source>
        <dbReference type="Pfam" id="PF08439"/>
    </source>
</evidence>
<dbReference type="Gene3D" id="1.10.287.830">
    <property type="entry name" value="putative peptidase helix hairpin domain like"/>
    <property type="match status" value="1"/>
</dbReference>
<evidence type="ECO:0000313" key="9">
    <source>
        <dbReference type="EMBL" id="MFC4804904.1"/>
    </source>
</evidence>
<dbReference type="PANTHER" id="PTHR11804">
    <property type="entry name" value="PROTEASE M3 THIMET OLIGOPEPTIDASE-RELATED"/>
    <property type="match status" value="1"/>
</dbReference>
<evidence type="ECO:0000313" key="10">
    <source>
        <dbReference type="Proteomes" id="UP001595916"/>
    </source>
</evidence>
<reference evidence="10" key="1">
    <citation type="journal article" date="2019" name="Int. J. Syst. Evol. Microbiol.">
        <title>The Global Catalogue of Microorganisms (GCM) 10K type strain sequencing project: providing services to taxonomists for standard genome sequencing and annotation.</title>
        <authorList>
            <consortium name="The Broad Institute Genomics Platform"/>
            <consortium name="The Broad Institute Genome Sequencing Center for Infectious Disease"/>
            <person name="Wu L."/>
            <person name="Ma J."/>
        </authorList>
    </citation>
    <scope>NUCLEOTIDE SEQUENCE [LARGE SCALE GENOMIC DNA]</scope>
    <source>
        <strain evidence="10">CCUG 46385</strain>
    </source>
</reference>
<comment type="similarity">
    <text evidence="6">Belongs to the peptidase M3B family.</text>
</comment>
<comment type="function">
    <text evidence="6">Has oligopeptidase activity and degrades a variety of small bioactive peptides.</text>
</comment>
<keyword evidence="4 6" id="KW-0862">Zinc</keyword>
<keyword evidence="1 6" id="KW-0645">Protease</keyword>
<feature type="domain" description="Oligopeptidase F N-terminal" evidence="8">
    <location>
        <begin position="103"/>
        <end position="170"/>
    </location>
</feature>
<dbReference type="NCBIfam" id="TIGR00181">
    <property type="entry name" value="pepF"/>
    <property type="match status" value="1"/>
</dbReference>
<evidence type="ECO:0000259" key="7">
    <source>
        <dbReference type="Pfam" id="PF01432"/>
    </source>
</evidence>
<dbReference type="InterPro" id="IPR042088">
    <property type="entry name" value="OligoPept_F_C"/>
</dbReference>
<dbReference type="InterPro" id="IPR045090">
    <property type="entry name" value="Pept_M3A_M3B"/>
</dbReference>
<protein>
    <recommendedName>
        <fullName evidence="6">Oligopeptidase F</fullName>
        <ecNumber evidence="6">3.4.24.-</ecNumber>
    </recommendedName>
</protein>
<dbReference type="EMBL" id="JBHSHL010000025">
    <property type="protein sequence ID" value="MFC4804904.1"/>
    <property type="molecule type" value="Genomic_DNA"/>
</dbReference>
<dbReference type="PANTHER" id="PTHR11804:SF84">
    <property type="entry name" value="SACCHAROLYSIN"/>
    <property type="match status" value="1"/>
</dbReference>
<keyword evidence="3 6" id="KW-0378">Hydrolase</keyword>
<dbReference type="Gene3D" id="1.10.1370.20">
    <property type="entry name" value="Oligoendopeptidase f, C-terminal domain"/>
    <property type="match status" value="1"/>
</dbReference>
<dbReference type="Gene3D" id="1.20.140.70">
    <property type="entry name" value="Oligopeptidase f, N-terminal domain"/>
    <property type="match status" value="1"/>
</dbReference>
<organism evidence="9 10">
    <name type="scientific">Filifactor villosus</name>
    <dbReference type="NCBI Taxonomy" id="29374"/>
    <lineage>
        <taxon>Bacteria</taxon>
        <taxon>Bacillati</taxon>
        <taxon>Bacillota</taxon>
        <taxon>Clostridia</taxon>
        <taxon>Peptostreptococcales</taxon>
        <taxon>Filifactoraceae</taxon>
        <taxon>Filifactor</taxon>
    </lineage>
</organism>
<sequence length="583" mass="68702">MDKTMTWDLERMFASEEEIESCIAEVREGLERVEELKADMKKNLYPLFDLEEELGRKMEKLYVYASMKKDEDSTVSKSQKRILEMEILLSKFQAIFSFVSPYLLSLSDEEVEELKKHERYEHYKLMLERVFRNKEHMLSKEQEYILSSLQEVMGATENTYDMLSYADMEFPIIESTPDKERLTHTNYVKMLTDKGREIRKEAFEKMYETYGRFENTFASTLYGSVKANSTTARLRHFESARAMALFADDIDEKVYDTLLECIHENLPTLYRYYEIKRRGLGLDEYHLYDIYASAIESYDRKIPFEEAKEIILKAVEPMGEEYCSVVRRAFDERWIDVYPKKGKRAGAYSSGCYDSVPYILMNYNDNIESLFTLIHELGHSVHSHYSRTSNPYIYSDYTIFVAEVASTTNEMLLINYLLKESTSVEEKIYLLNYFADMFKSTIFRQTMFAEFEKITHEKVDRGEALTAEELKKSYYELNKLYFGEKVVVDEQIALEWARIPHFYSDFYVYKYATGLSAAVLLSEKILQKEEGALENYLNFLKNGSREFPIEQLRRAGADMAKKESVQRALDVFKQKVDELEELL</sequence>
<accession>A0ABV9QL32</accession>
<evidence type="ECO:0000256" key="3">
    <source>
        <dbReference type="ARBA" id="ARBA00022801"/>
    </source>
</evidence>